<dbReference type="OrthoDB" id="671439at2759"/>
<comment type="caution">
    <text evidence="4">The sequence shown here is derived from an EMBL/GenBank/DDBJ whole genome shotgun (WGS) entry which is preliminary data.</text>
</comment>
<dbReference type="PANTHER" id="PTHR31623">
    <property type="entry name" value="F21J9.9"/>
    <property type="match status" value="1"/>
</dbReference>
<evidence type="ECO:0000256" key="3">
    <source>
        <dbReference type="ARBA" id="ARBA00023315"/>
    </source>
</evidence>
<dbReference type="Proteomes" id="UP000796880">
    <property type="component" value="Unassembled WGS sequence"/>
</dbReference>
<evidence type="ECO:0008006" key="6">
    <source>
        <dbReference type="Google" id="ProtNLM"/>
    </source>
</evidence>
<dbReference type="InterPro" id="IPR023213">
    <property type="entry name" value="CAT-like_dom_sf"/>
</dbReference>
<dbReference type="EMBL" id="VOIH02000001">
    <property type="protein sequence ID" value="KAF3458001.1"/>
    <property type="molecule type" value="Genomic_DNA"/>
</dbReference>
<protein>
    <recommendedName>
        <fullName evidence="6">BAHD acyltransferase</fullName>
    </recommendedName>
</protein>
<name>A0A8K0MT64_9ROSA</name>
<proteinExistence type="inferred from homology"/>
<keyword evidence="5" id="KW-1185">Reference proteome</keyword>
<evidence type="ECO:0000313" key="5">
    <source>
        <dbReference type="Proteomes" id="UP000796880"/>
    </source>
</evidence>
<keyword evidence="3" id="KW-0012">Acyltransferase</keyword>
<organism evidence="4 5">
    <name type="scientific">Rhamnella rubrinervis</name>
    <dbReference type="NCBI Taxonomy" id="2594499"/>
    <lineage>
        <taxon>Eukaryota</taxon>
        <taxon>Viridiplantae</taxon>
        <taxon>Streptophyta</taxon>
        <taxon>Embryophyta</taxon>
        <taxon>Tracheophyta</taxon>
        <taxon>Spermatophyta</taxon>
        <taxon>Magnoliopsida</taxon>
        <taxon>eudicotyledons</taxon>
        <taxon>Gunneridae</taxon>
        <taxon>Pentapetalae</taxon>
        <taxon>rosids</taxon>
        <taxon>fabids</taxon>
        <taxon>Rosales</taxon>
        <taxon>Rhamnaceae</taxon>
        <taxon>rhamnoid group</taxon>
        <taxon>Rhamneae</taxon>
        <taxon>Rhamnella</taxon>
    </lineage>
</organism>
<sequence>MAIEKKVQVIQRETIRPSSPTPHHLSTFKLSLLDQFSPDMYVPLILFYPPNDSNGVLHGLDHLLTFAEKTQHLKKTLSQTLNKFYPFAGRITSRFASIIECNDDGIEFVEAKFDCSMSKMFKRPDTRLLKQLLGKAGPKCEEAGIGHLLLVQATLFQCGGMAIGVSISHKVADAATLLTFLKSWSLHCCVENDHEYHPQFGAASLLPPTDLTICSDPPIIQTLRGEKCITSRFVFEAENIEVLQRKSASEIVKLPTRVEAVTALIWKSAMDAYMISSNKATFLLNRAANIRPRTAPPLPENFAGNLFAVVSTMLNNNESTDLQVLVAKLRTSLEDFKKYFPKELDVGEVKRALEGLCQFMIKDDEFELFGCSSWCRFPFYDIDFGWGKPAWATNCPLAFKNSIIMMDTPTPDGGGGIEVCLTLEEEEMALVQSNQELLAFAALNPSVV</sequence>
<gene>
    <name evidence="4" type="ORF">FNV43_RR02663</name>
</gene>
<evidence type="ECO:0000313" key="4">
    <source>
        <dbReference type="EMBL" id="KAF3458001.1"/>
    </source>
</evidence>
<evidence type="ECO:0000256" key="1">
    <source>
        <dbReference type="ARBA" id="ARBA00009861"/>
    </source>
</evidence>
<dbReference type="GO" id="GO:0016746">
    <property type="term" value="F:acyltransferase activity"/>
    <property type="evidence" value="ECO:0007669"/>
    <property type="project" value="UniProtKB-KW"/>
</dbReference>
<dbReference type="Gene3D" id="3.30.559.10">
    <property type="entry name" value="Chloramphenicol acetyltransferase-like domain"/>
    <property type="match status" value="2"/>
</dbReference>
<keyword evidence="2" id="KW-0808">Transferase</keyword>
<dbReference type="PANTHER" id="PTHR31623:SF122">
    <property type="entry name" value="HXXXD-TYPE ACYL-TRANSFERASE FAMILY PROTEIN"/>
    <property type="match status" value="1"/>
</dbReference>
<reference evidence="4" key="1">
    <citation type="submission" date="2020-03" db="EMBL/GenBank/DDBJ databases">
        <title>A high-quality chromosome-level genome assembly of a woody plant with both climbing and erect habits, Rhamnella rubrinervis.</title>
        <authorList>
            <person name="Lu Z."/>
            <person name="Yang Y."/>
            <person name="Zhu X."/>
            <person name="Sun Y."/>
        </authorList>
    </citation>
    <scope>NUCLEOTIDE SEQUENCE</scope>
    <source>
        <strain evidence="4">BYM</strain>
        <tissue evidence="4">Leaf</tissue>
    </source>
</reference>
<dbReference type="AlphaFoldDB" id="A0A8K0MT64"/>
<dbReference type="Pfam" id="PF02458">
    <property type="entry name" value="Transferase"/>
    <property type="match status" value="1"/>
</dbReference>
<evidence type="ECO:0000256" key="2">
    <source>
        <dbReference type="ARBA" id="ARBA00022679"/>
    </source>
</evidence>
<comment type="similarity">
    <text evidence="1">Belongs to the plant acyltransferase family.</text>
</comment>
<accession>A0A8K0MT64</accession>